<organism evidence="3 4">
    <name type="scientific">Bremia lactucae</name>
    <name type="common">Lettuce downy mildew</name>
    <dbReference type="NCBI Taxonomy" id="4779"/>
    <lineage>
        <taxon>Eukaryota</taxon>
        <taxon>Sar</taxon>
        <taxon>Stramenopiles</taxon>
        <taxon>Oomycota</taxon>
        <taxon>Peronosporomycetes</taxon>
        <taxon>Peronosporales</taxon>
        <taxon>Peronosporaceae</taxon>
        <taxon>Bremia</taxon>
    </lineage>
</organism>
<reference evidence="3 4" key="1">
    <citation type="journal article" date="2021" name="Genome Biol.">
        <title>AFLAP: assembly-free linkage analysis pipeline using k-mers from genome sequencing data.</title>
        <authorList>
            <person name="Fletcher K."/>
            <person name="Zhang L."/>
            <person name="Gil J."/>
            <person name="Han R."/>
            <person name="Cavanaugh K."/>
            <person name="Michelmore R."/>
        </authorList>
    </citation>
    <scope>NUCLEOTIDE SEQUENCE [LARGE SCALE GENOMIC DNA]</scope>
    <source>
        <strain evidence="3 4">SF5</strain>
    </source>
</reference>
<dbReference type="OrthoDB" id="5061070at2759"/>
<keyword evidence="4" id="KW-1185">Reference proteome</keyword>
<evidence type="ECO:0000313" key="3">
    <source>
        <dbReference type="EMBL" id="TDH66060.1"/>
    </source>
</evidence>
<evidence type="ECO:0000256" key="1">
    <source>
        <dbReference type="SAM" id="MobiDB-lite"/>
    </source>
</evidence>
<proteinExistence type="predicted"/>
<feature type="compositionally biased region" description="Basic and acidic residues" evidence="1">
    <location>
        <begin position="95"/>
        <end position="112"/>
    </location>
</feature>
<feature type="domain" description="Dynamin N-terminal" evidence="2">
    <location>
        <begin position="40"/>
        <end position="116"/>
    </location>
</feature>
<dbReference type="Pfam" id="PF00350">
    <property type="entry name" value="Dynamin_N"/>
    <property type="match status" value="1"/>
</dbReference>
<dbReference type="InterPro" id="IPR022812">
    <property type="entry name" value="Dynamin"/>
</dbReference>
<dbReference type="InterPro" id="IPR045063">
    <property type="entry name" value="Dynamin_N"/>
</dbReference>
<comment type="caution">
    <text evidence="3">The sequence shown here is derived from an EMBL/GenBank/DDBJ whole genome shotgun (WGS) entry which is preliminary data.</text>
</comment>
<dbReference type="AlphaFoldDB" id="A0A976IBL3"/>
<dbReference type="Proteomes" id="UP000294530">
    <property type="component" value="Unassembled WGS sequence"/>
</dbReference>
<name>A0A976IBL3_BRELC</name>
<evidence type="ECO:0000313" key="4">
    <source>
        <dbReference type="Proteomes" id="UP000294530"/>
    </source>
</evidence>
<dbReference type="InterPro" id="IPR027417">
    <property type="entry name" value="P-loop_NTPase"/>
</dbReference>
<dbReference type="KEGG" id="blac:94353010"/>
<accession>A0A976IBL3</accession>
<protein>
    <recommendedName>
        <fullName evidence="2">Dynamin N-terminal domain-containing protein</fullName>
    </recommendedName>
</protein>
<sequence>MKPKDINGLLMQAPNWEEQHKVIDQLRNAGLEQYIELPTIAVMGDRSSGKSSLLSALSGISFSINGHLATRCPTQLILTRDDVFYGTGELVRFHTGSDREQMEAREDLKQLKDNQQPSNCH</sequence>
<feature type="region of interest" description="Disordered" evidence="1">
    <location>
        <begin position="95"/>
        <end position="121"/>
    </location>
</feature>
<gene>
    <name evidence="3" type="ORF">CCR75_009298</name>
</gene>
<dbReference type="GeneID" id="94353010"/>
<dbReference type="EMBL" id="SHOA02000203">
    <property type="protein sequence ID" value="TDH66060.1"/>
    <property type="molecule type" value="Genomic_DNA"/>
</dbReference>
<evidence type="ECO:0000259" key="2">
    <source>
        <dbReference type="Pfam" id="PF00350"/>
    </source>
</evidence>
<dbReference type="Gene3D" id="3.40.50.300">
    <property type="entry name" value="P-loop containing nucleotide triphosphate hydrolases"/>
    <property type="match status" value="1"/>
</dbReference>
<dbReference type="SUPFAM" id="SSF52540">
    <property type="entry name" value="P-loop containing nucleoside triphosphate hydrolases"/>
    <property type="match status" value="1"/>
</dbReference>
<dbReference type="PRINTS" id="PR00195">
    <property type="entry name" value="DYNAMIN"/>
</dbReference>
<dbReference type="RefSeq" id="XP_067815559.1">
    <property type="nucleotide sequence ID" value="XM_067967339.1"/>
</dbReference>